<comment type="catalytic activity">
    <reaction evidence="6">
        <text>L-homocysteine + H2O = 2-oxobutanoate + hydrogen sulfide + NH4(+) + H(+)</text>
        <dbReference type="Rhea" id="RHEA:14501"/>
        <dbReference type="ChEBI" id="CHEBI:15377"/>
        <dbReference type="ChEBI" id="CHEBI:15378"/>
        <dbReference type="ChEBI" id="CHEBI:16763"/>
        <dbReference type="ChEBI" id="CHEBI:28938"/>
        <dbReference type="ChEBI" id="CHEBI:29919"/>
        <dbReference type="ChEBI" id="CHEBI:58199"/>
        <dbReference type="EC" id="4.4.1.2"/>
    </reaction>
    <physiologicalReaction direction="left-to-right" evidence="6">
        <dbReference type="Rhea" id="RHEA:14502"/>
    </physiologicalReaction>
</comment>
<evidence type="ECO:0000256" key="1">
    <source>
        <dbReference type="ARBA" id="ARBA00001933"/>
    </source>
</evidence>
<evidence type="ECO:0000256" key="4">
    <source>
        <dbReference type="ARBA" id="ARBA00047175"/>
    </source>
</evidence>
<dbReference type="PROSITE" id="PS00868">
    <property type="entry name" value="CYS_MET_METAB_PP"/>
    <property type="match status" value="1"/>
</dbReference>
<dbReference type="Gene3D" id="3.40.640.10">
    <property type="entry name" value="Type I PLP-dependent aspartate aminotransferase-like (Major domain)"/>
    <property type="match status" value="1"/>
</dbReference>
<feature type="modified residue" description="N6-(pyridoxal phosphate)lysine" evidence="8">
    <location>
        <position position="205"/>
    </location>
</feature>
<reference evidence="10 11" key="1">
    <citation type="submission" date="2016-10" db="EMBL/GenBank/DDBJ databases">
        <title>Draft genome sequences of four alkaliphilic bacteria belonging to the Anaerobacillus genus.</title>
        <authorList>
            <person name="Bassil N.M."/>
            <person name="Lloyd J.R."/>
        </authorList>
    </citation>
    <scope>NUCLEOTIDE SEQUENCE [LARGE SCALE GENOMIC DNA]</scope>
    <source>
        <strain evidence="10 11">DSM 18345</strain>
    </source>
</reference>
<evidence type="ECO:0000313" key="10">
    <source>
        <dbReference type="EMBL" id="OIJ11364.1"/>
    </source>
</evidence>
<dbReference type="InterPro" id="IPR015422">
    <property type="entry name" value="PyrdxlP-dep_Trfase_small"/>
</dbReference>
<evidence type="ECO:0000256" key="3">
    <source>
        <dbReference type="ARBA" id="ARBA00022898"/>
    </source>
</evidence>
<dbReference type="InterPro" id="IPR000277">
    <property type="entry name" value="Cys/Met-Metab_PyrdxlP-dep_enz"/>
</dbReference>
<comment type="caution">
    <text evidence="10">The sequence shown here is derived from an EMBL/GenBank/DDBJ whole genome shotgun (WGS) entry which is preliminary data.</text>
</comment>
<dbReference type="EC" id="4.4.1.2" evidence="4"/>
<dbReference type="Gene3D" id="3.90.1150.10">
    <property type="entry name" value="Aspartate Aminotransferase, domain 1"/>
    <property type="match status" value="1"/>
</dbReference>
<accession>A0A1S2LGB5</accession>
<dbReference type="InterPro" id="IPR015421">
    <property type="entry name" value="PyrdxlP-dep_Trfase_major"/>
</dbReference>
<dbReference type="RefSeq" id="WP_071310613.1">
    <property type="nucleotide sequence ID" value="NZ_MLQR01000040.1"/>
</dbReference>
<dbReference type="AlphaFoldDB" id="A0A1S2LGB5"/>
<protein>
    <recommendedName>
        <fullName evidence="4">homocysteine desulfhydrase</fullName>
        <ecNumber evidence="4">4.4.1.2</ecNumber>
    </recommendedName>
    <alternativeName>
        <fullName evidence="5">Homocysteine desulfhydrase</fullName>
    </alternativeName>
</protein>
<dbReference type="PIRSF" id="PIRSF001434">
    <property type="entry name" value="CGS"/>
    <property type="match status" value="1"/>
</dbReference>
<evidence type="ECO:0000256" key="6">
    <source>
        <dbReference type="ARBA" id="ARBA00048780"/>
    </source>
</evidence>
<dbReference type="GO" id="GO:0005737">
    <property type="term" value="C:cytoplasm"/>
    <property type="evidence" value="ECO:0007669"/>
    <property type="project" value="TreeGrafter"/>
</dbReference>
<dbReference type="GO" id="GO:0018826">
    <property type="term" value="F:methionine gamma-lyase activity"/>
    <property type="evidence" value="ECO:0007669"/>
    <property type="project" value="UniProtKB-EC"/>
</dbReference>
<keyword evidence="3 8" id="KW-0663">Pyridoxal phosphate</keyword>
<evidence type="ECO:0000256" key="9">
    <source>
        <dbReference type="RuleBase" id="RU362118"/>
    </source>
</evidence>
<name>A0A1S2LGB5_9BACI</name>
<dbReference type="GO" id="GO:0030170">
    <property type="term" value="F:pyridoxal phosphate binding"/>
    <property type="evidence" value="ECO:0007669"/>
    <property type="project" value="InterPro"/>
</dbReference>
<dbReference type="Pfam" id="PF01053">
    <property type="entry name" value="Cys_Met_Meta_PP"/>
    <property type="match status" value="1"/>
</dbReference>
<evidence type="ECO:0000256" key="2">
    <source>
        <dbReference type="ARBA" id="ARBA00009077"/>
    </source>
</evidence>
<dbReference type="Proteomes" id="UP000179524">
    <property type="component" value="Unassembled WGS sequence"/>
</dbReference>
<dbReference type="EMBL" id="MLQR01000040">
    <property type="protein sequence ID" value="OIJ11364.1"/>
    <property type="molecule type" value="Genomic_DNA"/>
</dbReference>
<evidence type="ECO:0000313" key="11">
    <source>
        <dbReference type="Proteomes" id="UP000179524"/>
    </source>
</evidence>
<comment type="catalytic activity">
    <reaction evidence="7">
        <text>L-methionine + H2O = methanethiol + 2-oxobutanoate + NH4(+)</text>
        <dbReference type="Rhea" id="RHEA:23800"/>
        <dbReference type="ChEBI" id="CHEBI:15377"/>
        <dbReference type="ChEBI" id="CHEBI:16007"/>
        <dbReference type="ChEBI" id="CHEBI:16763"/>
        <dbReference type="ChEBI" id="CHEBI:28938"/>
        <dbReference type="ChEBI" id="CHEBI:57844"/>
        <dbReference type="EC" id="4.4.1.11"/>
    </reaction>
    <physiologicalReaction direction="left-to-right" evidence="7">
        <dbReference type="Rhea" id="RHEA:23801"/>
    </physiologicalReaction>
</comment>
<evidence type="ECO:0000256" key="7">
    <source>
        <dbReference type="ARBA" id="ARBA00052699"/>
    </source>
</evidence>
<dbReference type="GO" id="GO:0047982">
    <property type="term" value="F:homocysteine desulfhydrase activity"/>
    <property type="evidence" value="ECO:0007669"/>
    <property type="project" value="UniProtKB-EC"/>
</dbReference>
<comment type="cofactor">
    <cofactor evidence="1 9">
        <name>pyridoxal 5'-phosphate</name>
        <dbReference type="ChEBI" id="CHEBI:597326"/>
    </cofactor>
</comment>
<dbReference type="SUPFAM" id="SSF53383">
    <property type="entry name" value="PLP-dependent transferases"/>
    <property type="match status" value="1"/>
</dbReference>
<organism evidence="10 11">
    <name type="scientific">Anaerobacillus alkalilacustris</name>
    <dbReference type="NCBI Taxonomy" id="393763"/>
    <lineage>
        <taxon>Bacteria</taxon>
        <taxon>Bacillati</taxon>
        <taxon>Bacillota</taxon>
        <taxon>Bacilli</taxon>
        <taxon>Bacillales</taxon>
        <taxon>Bacillaceae</taxon>
        <taxon>Anaerobacillus</taxon>
    </lineage>
</organism>
<keyword evidence="11" id="KW-1185">Reference proteome</keyword>
<sequence length="380" mass="41743">MTFKFNTKTVHFQKKMEEMNVSKSQPIYQTSAFSFKDLDDMEDFFKGNKEYLYTRYSNPNTDDLGQGVAQLEGAPKGLATSSGMSAILAGILAVVSHGDHIIASEDIYGGTYQLFANELKEFGIEVSFISMHNSVEIENAIKGNTKLLYSESITNPLLRVEDIASIVSIAKRNNLKTMIDNTFATPFLIKPFELGADLVVHSATKYIGGHSDVTAGVLVGKEEIIAKAKSKVVNLGCNLSPFEGWLACRGLKTLAVRMERQVKNAQALADLLRNNRFIDKVYYPQSVSPNGNGAIVTIDLGEHCDLHLFFKSLQWIKIVPTLAGVESSVTYPLGTSHRSVPDAIRQKLGITKGLIRVSLGIEDSVDIINAFAQAIEKSRV</sequence>
<dbReference type="FunFam" id="3.40.640.10:FF:000046">
    <property type="entry name" value="Cystathionine gamma-lyase"/>
    <property type="match status" value="1"/>
</dbReference>
<comment type="similarity">
    <text evidence="2 9">Belongs to the trans-sulfuration enzymes family.</text>
</comment>
<dbReference type="PANTHER" id="PTHR11808">
    <property type="entry name" value="TRANS-SULFURATION ENZYME FAMILY MEMBER"/>
    <property type="match status" value="1"/>
</dbReference>
<dbReference type="InterPro" id="IPR054542">
    <property type="entry name" value="Cys_met_metab_PP"/>
</dbReference>
<dbReference type="InterPro" id="IPR015424">
    <property type="entry name" value="PyrdxlP-dep_Trfase"/>
</dbReference>
<proteinExistence type="inferred from homology"/>
<dbReference type="GO" id="GO:0019346">
    <property type="term" value="P:transsulfuration"/>
    <property type="evidence" value="ECO:0007669"/>
    <property type="project" value="InterPro"/>
</dbReference>
<dbReference type="CDD" id="cd00614">
    <property type="entry name" value="CGS_like"/>
    <property type="match status" value="1"/>
</dbReference>
<evidence type="ECO:0000256" key="8">
    <source>
        <dbReference type="PIRSR" id="PIRSR001434-2"/>
    </source>
</evidence>
<dbReference type="OrthoDB" id="9803887at2"/>
<gene>
    <name evidence="10" type="ORF">BKP37_15940</name>
</gene>
<evidence type="ECO:0000256" key="5">
    <source>
        <dbReference type="ARBA" id="ARBA00047199"/>
    </source>
</evidence>